<gene>
    <name evidence="2" type="ORF">IZO911_LOCUS22558</name>
</gene>
<evidence type="ECO:0000313" key="3">
    <source>
        <dbReference type="Proteomes" id="UP000663860"/>
    </source>
</evidence>
<reference evidence="2" key="1">
    <citation type="submission" date="2021-02" db="EMBL/GenBank/DDBJ databases">
        <authorList>
            <person name="Nowell W R."/>
        </authorList>
    </citation>
    <scope>NUCLEOTIDE SEQUENCE</scope>
</reference>
<feature type="signal peptide" evidence="1">
    <location>
        <begin position="1"/>
        <end position="16"/>
    </location>
</feature>
<proteinExistence type="predicted"/>
<dbReference type="EMBL" id="CAJNOE010000253">
    <property type="protein sequence ID" value="CAF1092135.1"/>
    <property type="molecule type" value="Genomic_DNA"/>
</dbReference>
<dbReference type="AlphaFoldDB" id="A0A814NH13"/>
<feature type="chain" id="PRO_5032514774" evidence="1">
    <location>
        <begin position="17"/>
        <end position="154"/>
    </location>
</feature>
<comment type="caution">
    <text evidence="2">The sequence shown here is derived from an EMBL/GenBank/DDBJ whole genome shotgun (WGS) entry which is preliminary data.</text>
</comment>
<organism evidence="2 3">
    <name type="scientific">Adineta steineri</name>
    <dbReference type="NCBI Taxonomy" id="433720"/>
    <lineage>
        <taxon>Eukaryota</taxon>
        <taxon>Metazoa</taxon>
        <taxon>Spiralia</taxon>
        <taxon>Gnathifera</taxon>
        <taxon>Rotifera</taxon>
        <taxon>Eurotatoria</taxon>
        <taxon>Bdelloidea</taxon>
        <taxon>Adinetida</taxon>
        <taxon>Adinetidae</taxon>
        <taxon>Adineta</taxon>
    </lineage>
</organism>
<accession>A0A814NH13</accession>
<protein>
    <submittedName>
        <fullName evidence="2">Uncharacterized protein</fullName>
    </submittedName>
</protein>
<evidence type="ECO:0000313" key="2">
    <source>
        <dbReference type="EMBL" id="CAF1092135.1"/>
    </source>
</evidence>
<sequence length="154" mass="17779">MMIGFKLLLCMMISHSYYLTCVRTRIVITIDSSSSEEFPPTNDEAFHCADRMRNQDESDIDCGGLECPRCQDLLRCKTCYDCMSSLCQNNKIQRPPQSFQNRLHPPDQPIQIRAQQLLQILRSLVLQPFLALRNRAHPALRSLQSRALRLVQVL</sequence>
<dbReference type="Proteomes" id="UP000663860">
    <property type="component" value="Unassembled WGS sequence"/>
</dbReference>
<evidence type="ECO:0000256" key="1">
    <source>
        <dbReference type="SAM" id="SignalP"/>
    </source>
</evidence>
<name>A0A814NH13_9BILA</name>
<keyword evidence="1" id="KW-0732">Signal</keyword>